<accession>A0A2Z6PHT4</accession>
<organism evidence="1 2">
    <name type="scientific">Trifolium subterraneum</name>
    <name type="common">Subterranean clover</name>
    <dbReference type="NCBI Taxonomy" id="3900"/>
    <lineage>
        <taxon>Eukaryota</taxon>
        <taxon>Viridiplantae</taxon>
        <taxon>Streptophyta</taxon>
        <taxon>Embryophyta</taxon>
        <taxon>Tracheophyta</taxon>
        <taxon>Spermatophyta</taxon>
        <taxon>Magnoliopsida</taxon>
        <taxon>eudicotyledons</taxon>
        <taxon>Gunneridae</taxon>
        <taxon>Pentapetalae</taxon>
        <taxon>rosids</taxon>
        <taxon>fabids</taxon>
        <taxon>Fabales</taxon>
        <taxon>Fabaceae</taxon>
        <taxon>Papilionoideae</taxon>
        <taxon>50 kb inversion clade</taxon>
        <taxon>NPAAA clade</taxon>
        <taxon>Hologalegina</taxon>
        <taxon>IRL clade</taxon>
        <taxon>Trifolieae</taxon>
        <taxon>Trifolium</taxon>
    </lineage>
</organism>
<protein>
    <submittedName>
        <fullName evidence="1">Uncharacterized protein</fullName>
    </submittedName>
</protein>
<name>A0A2Z6PHT4_TRISU</name>
<keyword evidence="2" id="KW-1185">Reference proteome</keyword>
<sequence length="62" mass="7123">MRNDGRAKRIVTSIYRAKMAALAGIAYKIIKRNIRINGNLAVNWTKKISDFRRDICTLSISR</sequence>
<dbReference type="AlphaFoldDB" id="A0A2Z6PHT4"/>
<reference evidence="2" key="1">
    <citation type="journal article" date="2017" name="Front. Plant Sci.">
        <title>Climate Clever Clovers: New Paradigm to Reduce the Environmental Footprint of Ruminants by Breeding Low Methanogenic Forages Utilizing Haplotype Variation.</title>
        <authorList>
            <person name="Kaur P."/>
            <person name="Appels R."/>
            <person name="Bayer P.E."/>
            <person name="Keeble-Gagnere G."/>
            <person name="Wang J."/>
            <person name="Hirakawa H."/>
            <person name="Shirasawa K."/>
            <person name="Vercoe P."/>
            <person name="Stefanova K."/>
            <person name="Durmic Z."/>
            <person name="Nichols P."/>
            <person name="Revell C."/>
            <person name="Isobe S.N."/>
            <person name="Edwards D."/>
            <person name="Erskine W."/>
        </authorList>
    </citation>
    <scope>NUCLEOTIDE SEQUENCE [LARGE SCALE GENOMIC DNA]</scope>
    <source>
        <strain evidence="2">cv. Daliak</strain>
    </source>
</reference>
<evidence type="ECO:0000313" key="2">
    <source>
        <dbReference type="Proteomes" id="UP000242715"/>
    </source>
</evidence>
<dbReference type="EMBL" id="DF974601">
    <property type="protein sequence ID" value="GAU49635.1"/>
    <property type="molecule type" value="Genomic_DNA"/>
</dbReference>
<dbReference type="Proteomes" id="UP000242715">
    <property type="component" value="Unassembled WGS sequence"/>
</dbReference>
<gene>
    <name evidence="1" type="ORF">TSUD_284850</name>
</gene>
<evidence type="ECO:0000313" key="1">
    <source>
        <dbReference type="EMBL" id="GAU49635.1"/>
    </source>
</evidence>
<proteinExistence type="predicted"/>